<comment type="caution">
    <text evidence="2">The sequence shown here is derived from an EMBL/GenBank/DDBJ whole genome shotgun (WGS) entry which is preliminary data.</text>
</comment>
<sequence>MSGIAEPYFDGREMLMIHDMLRREFGLMPSVIRGVAAGDRERAQVVAGHIQGIAAVLHHHHHGEDENVWPFLVKHVPDEVAPVVRLMEDQHEVIAKLGSEIDATLGAWLGDPTAEAREVLADALDRFLPPLKEHLGIEEECVVPLMEQHVTATEWNRMIQASAAEVDPEALPLAFGMLMYEGDPEIVDLAISNMPPEVAPVIRRVAAQAFAAHSELIHGTSTPPRSTEL</sequence>
<evidence type="ECO:0000259" key="1">
    <source>
        <dbReference type="Pfam" id="PF01814"/>
    </source>
</evidence>
<dbReference type="AlphaFoldDB" id="A0A8J3V468"/>
<dbReference type="RefSeq" id="WP_203944911.1">
    <property type="nucleotide sequence ID" value="NZ_BOOR01000020.1"/>
</dbReference>
<gene>
    <name evidence="2" type="ORF">Pth03_30800</name>
</gene>
<dbReference type="CDD" id="cd12108">
    <property type="entry name" value="Hr-like"/>
    <property type="match status" value="1"/>
</dbReference>
<keyword evidence="3" id="KW-1185">Reference proteome</keyword>
<dbReference type="InterPro" id="IPR012312">
    <property type="entry name" value="Hemerythrin-like"/>
</dbReference>
<reference evidence="2" key="1">
    <citation type="submission" date="2021-01" db="EMBL/GenBank/DDBJ databases">
        <title>Whole genome shotgun sequence of Planotetraspora thailandica NBRC 104271.</title>
        <authorList>
            <person name="Komaki H."/>
            <person name="Tamura T."/>
        </authorList>
    </citation>
    <scope>NUCLEOTIDE SEQUENCE</scope>
    <source>
        <strain evidence="2">NBRC 104271</strain>
    </source>
</reference>
<proteinExistence type="predicted"/>
<accession>A0A8J3V468</accession>
<evidence type="ECO:0000313" key="3">
    <source>
        <dbReference type="Proteomes" id="UP000605992"/>
    </source>
</evidence>
<organism evidence="2 3">
    <name type="scientific">Planotetraspora thailandica</name>
    <dbReference type="NCBI Taxonomy" id="487172"/>
    <lineage>
        <taxon>Bacteria</taxon>
        <taxon>Bacillati</taxon>
        <taxon>Actinomycetota</taxon>
        <taxon>Actinomycetes</taxon>
        <taxon>Streptosporangiales</taxon>
        <taxon>Streptosporangiaceae</taxon>
        <taxon>Planotetraspora</taxon>
    </lineage>
</organism>
<dbReference type="Pfam" id="PF01814">
    <property type="entry name" value="Hemerythrin"/>
    <property type="match status" value="1"/>
</dbReference>
<dbReference type="EMBL" id="BOOR01000020">
    <property type="protein sequence ID" value="GII54691.1"/>
    <property type="molecule type" value="Genomic_DNA"/>
</dbReference>
<dbReference type="Proteomes" id="UP000605992">
    <property type="component" value="Unassembled WGS sequence"/>
</dbReference>
<feature type="domain" description="Hemerythrin-like" evidence="1">
    <location>
        <begin position="16"/>
        <end position="107"/>
    </location>
</feature>
<evidence type="ECO:0000313" key="2">
    <source>
        <dbReference type="EMBL" id="GII54691.1"/>
    </source>
</evidence>
<protein>
    <recommendedName>
        <fullName evidence="1">Hemerythrin-like domain-containing protein</fullName>
    </recommendedName>
</protein>
<dbReference type="Gene3D" id="1.20.120.520">
    <property type="entry name" value="nmb1532 protein domain like"/>
    <property type="match status" value="1"/>
</dbReference>
<name>A0A8J3V468_9ACTN</name>